<comment type="caution">
    <text evidence="7">The sequence shown here is derived from an EMBL/GenBank/DDBJ whole genome shotgun (WGS) entry which is preliminary data.</text>
</comment>
<dbReference type="Gene3D" id="2.40.10.10">
    <property type="entry name" value="Trypsin-like serine proteases"/>
    <property type="match status" value="2"/>
</dbReference>
<dbReference type="Pfam" id="PF13180">
    <property type="entry name" value="PDZ_2"/>
    <property type="match status" value="1"/>
</dbReference>
<keyword evidence="2 7" id="KW-0645">Protease</keyword>
<evidence type="ECO:0000259" key="6">
    <source>
        <dbReference type="SMART" id="SM00228"/>
    </source>
</evidence>
<protein>
    <submittedName>
        <fullName evidence="7">Serine protease</fullName>
    </submittedName>
</protein>
<dbReference type="SUPFAM" id="SSF50494">
    <property type="entry name" value="Trypsin-like serine proteases"/>
    <property type="match status" value="1"/>
</dbReference>
<keyword evidence="3" id="KW-0378">Hydrolase</keyword>
<keyword evidence="4" id="KW-0720">Serine protease</keyword>
<keyword evidence="5" id="KW-1133">Transmembrane helix</keyword>
<dbReference type="Gene3D" id="2.30.42.10">
    <property type="match status" value="1"/>
</dbReference>
<feature type="domain" description="PDZ" evidence="6">
    <location>
        <begin position="304"/>
        <end position="393"/>
    </location>
</feature>
<comment type="similarity">
    <text evidence="1">Belongs to the peptidase S1C family.</text>
</comment>
<dbReference type="InterPro" id="IPR001940">
    <property type="entry name" value="Peptidase_S1C"/>
</dbReference>
<dbReference type="SMART" id="SM00228">
    <property type="entry name" value="PDZ"/>
    <property type="match status" value="1"/>
</dbReference>
<dbReference type="GO" id="GO:0004252">
    <property type="term" value="F:serine-type endopeptidase activity"/>
    <property type="evidence" value="ECO:0007669"/>
    <property type="project" value="InterPro"/>
</dbReference>
<dbReference type="PRINTS" id="PR00834">
    <property type="entry name" value="PROTEASES2C"/>
</dbReference>
<evidence type="ECO:0000256" key="1">
    <source>
        <dbReference type="ARBA" id="ARBA00010541"/>
    </source>
</evidence>
<dbReference type="InterPro" id="IPR036034">
    <property type="entry name" value="PDZ_sf"/>
</dbReference>
<sequence length="407" mass="44021">MGYYDDHLGPKKKNERGWLLPTVVGLFLGAVLILLALPALVQANLLPYDLTVEENEDENVQLDQVQSDEGNSKNVKVDINSQITDVVNNVSDTVVGVVNIKQQSIFGEQGSNQQQGGVGSGVVYKKTGEHAYIVTNYHVIQGADSVEVVFANEEQVEAELIGGDLYTDLAVLRVEAKYVDQVIELGSSDNLKVGEPVVAIGNPLGLQFAGSVTQGIISGKDRLIPQDFDGNGQADWQAEVMQTDAAINPGNSGGALVNMDGQLIGINSMKYASAKLEGLGFAIPIDLAKPLIEDLEEDGTVTRAYMGVEIFSLTDVPQYHWQKTLNLPDDVNGGVIIDGVQRMSPADQAGFQQYDVIVKMGDTEITNVLELRQYLFNETGPGEEVKISFYRDGELQETTITLAAQDS</sequence>
<dbReference type="InterPro" id="IPR051201">
    <property type="entry name" value="Chloro_Bact_Ser_Proteases"/>
</dbReference>
<evidence type="ECO:0000256" key="4">
    <source>
        <dbReference type="ARBA" id="ARBA00022825"/>
    </source>
</evidence>
<evidence type="ECO:0000313" key="8">
    <source>
        <dbReference type="Proteomes" id="UP000297975"/>
    </source>
</evidence>
<reference evidence="7 8" key="1">
    <citation type="submission" date="2019-03" db="EMBL/GenBank/DDBJ databases">
        <authorList>
            <person name="He R.-H."/>
        </authorList>
    </citation>
    <scope>NUCLEOTIDE SEQUENCE [LARGE SCALE GENOMIC DNA]</scope>
    <source>
        <strain evidence="8">SH 714</strain>
    </source>
</reference>
<evidence type="ECO:0000313" key="7">
    <source>
        <dbReference type="EMBL" id="TFB21135.1"/>
    </source>
</evidence>
<proteinExistence type="inferred from homology"/>
<dbReference type="InterPro" id="IPR001478">
    <property type="entry name" value="PDZ"/>
</dbReference>
<dbReference type="EMBL" id="SOPW01000009">
    <property type="protein sequence ID" value="TFB21135.1"/>
    <property type="molecule type" value="Genomic_DNA"/>
</dbReference>
<dbReference type="RefSeq" id="WP_134340276.1">
    <property type="nucleotide sequence ID" value="NZ_SOPW01000009.1"/>
</dbReference>
<evidence type="ECO:0000256" key="5">
    <source>
        <dbReference type="SAM" id="Phobius"/>
    </source>
</evidence>
<keyword evidence="5" id="KW-0812">Transmembrane</keyword>
<dbReference type="PANTHER" id="PTHR43343">
    <property type="entry name" value="PEPTIDASE S12"/>
    <property type="match status" value="1"/>
</dbReference>
<accession>A0A4Y8IM79</accession>
<keyword evidence="8" id="KW-1185">Reference proteome</keyword>
<dbReference type="SUPFAM" id="SSF50156">
    <property type="entry name" value="PDZ domain-like"/>
    <property type="match status" value="1"/>
</dbReference>
<gene>
    <name evidence="7" type="ORF">E3U55_09965</name>
</gene>
<feature type="transmembrane region" description="Helical" evidence="5">
    <location>
        <begin position="18"/>
        <end position="41"/>
    </location>
</feature>
<dbReference type="PANTHER" id="PTHR43343:SF3">
    <property type="entry name" value="PROTEASE DO-LIKE 8, CHLOROPLASTIC"/>
    <property type="match status" value="1"/>
</dbReference>
<organism evidence="7 8">
    <name type="scientific">Filobacillus milosensis</name>
    <dbReference type="NCBI Taxonomy" id="94137"/>
    <lineage>
        <taxon>Bacteria</taxon>
        <taxon>Bacillati</taxon>
        <taxon>Bacillota</taxon>
        <taxon>Bacilli</taxon>
        <taxon>Bacillales</taxon>
        <taxon>Bacillaceae</taxon>
        <taxon>Filobacillus</taxon>
    </lineage>
</organism>
<dbReference type="AlphaFoldDB" id="A0A4Y8IM79"/>
<keyword evidence="5" id="KW-0472">Membrane</keyword>
<dbReference type="InterPro" id="IPR043504">
    <property type="entry name" value="Peptidase_S1_PA_chymotrypsin"/>
</dbReference>
<dbReference type="Pfam" id="PF13365">
    <property type="entry name" value="Trypsin_2"/>
    <property type="match status" value="1"/>
</dbReference>
<name>A0A4Y8IM79_9BACI</name>
<evidence type="ECO:0000256" key="2">
    <source>
        <dbReference type="ARBA" id="ARBA00022670"/>
    </source>
</evidence>
<evidence type="ECO:0000256" key="3">
    <source>
        <dbReference type="ARBA" id="ARBA00022801"/>
    </source>
</evidence>
<dbReference type="GO" id="GO:0006508">
    <property type="term" value="P:proteolysis"/>
    <property type="evidence" value="ECO:0007669"/>
    <property type="project" value="UniProtKB-KW"/>
</dbReference>
<dbReference type="OrthoDB" id="9758917at2"/>
<dbReference type="InterPro" id="IPR009003">
    <property type="entry name" value="Peptidase_S1_PA"/>
</dbReference>
<dbReference type="Proteomes" id="UP000297975">
    <property type="component" value="Unassembled WGS sequence"/>
</dbReference>